<protein>
    <submittedName>
        <fullName evidence="2">9759_t:CDS:1</fullName>
    </submittedName>
</protein>
<reference evidence="2" key="1">
    <citation type="submission" date="2021-06" db="EMBL/GenBank/DDBJ databases">
        <authorList>
            <person name="Kallberg Y."/>
            <person name="Tangrot J."/>
            <person name="Rosling A."/>
        </authorList>
    </citation>
    <scope>NUCLEOTIDE SEQUENCE</scope>
    <source>
        <strain evidence="2">UK204</strain>
    </source>
</reference>
<organism evidence="2 3">
    <name type="scientific">Funneliformis caledonium</name>
    <dbReference type="NCBI Taxonomy" id="1117310"/>
    <lineage>
        <taxon>Eukaryota</taxon>
        <taxon>Fungi</taxon>
        <taxon>Fungi incertae sedis</taxon>
        <taxon>Mucoromycota</taxon>
        <taxon>Glomeromycotina</taxon>
        <taxon>Glomeromycetes</taxon>
        <taxon>Glomerales</taxon>
        <taxon>Glomeraceae</taxon>
        <taxon>Funneliformis</taxon>
    </lineage>
</organism>
<comment type="caution">
    <text evidence="2">The sequence shown here is derived from an EMBL/GenBank/DDBJ whole genome shotgun (WGS) entry which is preliminary data.</text>
</comment>
<evidence type="ECO:0000313" key="2">
    <source>
        <dbReference type="EMBL" id="CAG8612784.1"/>
    </source>
</evidence>
<dbReference type="EMBL" id="CAJVPQ010002924">
    <property type="protein sequence ID" value="CAG8612784.1"/>
    <property type="molecule type" value="Genomic_DNA"/>
</dbReference>
<feature type="coiled-coil region" evidence="1">
    <location>
        <begin position="42"/>
        <end position="69"/>
    </location>
</feature>
<keyword evidence="1" id="KW-0175">Coiled coil</keyword>
<dbReference type="Proteomes" id="UP000789570">
    <property type="component" value="Unassembled WGS sequence"/>
</dbReference>
<gene>
    <name evidence="2" type="ORF">FCALED_LOCUS9158</name>
</gene>
<feature type="non-terminal residue" evidence="2">
    <location>
        <position position="1"/>
    </location>
</feature>
<name>A0A9N9CUR4_9GLOM</name>
<dbReference type="AlphaFoldDB" id="A0A9N9CUR4"/>
<evidence type="ECO:0000313" key="3">
    <source>
        <dbReference type="Proteomes" id="UP000789570"/>
    </source>
</evidence>
<sequence length="74" mass="8736">MWISDRAQFLIHTREDDIADLYKENTFTSSSTCPFSIGGKSYAATRSKYEESLRQIEGYKEQNRALERYFEKVQ</sequence>
<proteinExistence type="predicted"/>
<keyword evidence="3" id="KW-1185">Reference proteome</keyword>
<accession>A0A9N9CUR4</accession>
<evidence type="ECO:0000256" key="1">
    <source>
        <dbReference type="SAM" id="Coils"/>
    </source>
</evidence>